<evidence type="ECO:0000313" key="6">
    <source>
        <dbReference type="Proteomes" id="UP000252008"/>
    </source>
</evidence>
<evidence type="ECO:0000259" key="4">
    <source>
        <dbReference type="PROSITE" id="PS50893"/>
    </source>
</evidence>
<keyword evidence="1" id="KW-0813">Transport</keyword>
<organism evidence="5 6">
    <name type="scientific">Mycolicibacterium parafortuitum</name>
    <name type="common">Mycobacterium parafortuitum</name>
    <dbReference type="NCBI Taxonomy" id="39692"/>
    <lineage>
        <taxon>Bacteria</taxon>
        <taxon>Bacillati</taxon>
        <taxon>Actinomycetota</taxon>
        <taxon>Actinomycetes</taxon>
        <taxon>Mycobacteriales</taxon>
        <taxon>Mycobacteriaceae</taxon>
        <taxon>Mycolicibacterium</taxon>
    </lineage>
</organism>
<dbReference type="InterPro" id="IPR003439">
    <property type="entry name" value="ABC_transporter-like_ATP-bd"/>
</dbReference>
<evidence type="ECO:0000256" key="3">
    <source>
        <dbReference type="ARBA" id="ARBA00022840"/>
    </source>
</evidence>
<dbReference type="PANTHER" id="PTHR42788:SF19">
    <property type="entry name" value="ALIPHATIC SULFONATES IMPORT ATP-BINDING PROTEIN SSUB 2"/>
    <property type="match status" value="1"/>
</dbReference>
<keyword evidence="6" id="KW-1185">Reference proteome</keyword>
<keyword evidence="3 5" id="KW-0067">ATP-binding</keyword>
<dbReference type="SMART" id="SM00382">
    <property type="entry name" value="AAA"/>
    <property type="match status" value="1"/>
</dbReference>
<dbReference type="GO" id="GO:0016887">
    <property type="term" value="F:ATP hydrolysis activity"/>
    <property type="evidence" value="ECO:0007669"/>
    <property type="project" value="InterPro"/>
</dbReference>
<gene>
    <name evidence="5" type="ORF">MPP7335_02292</name>
</gene>
<reference evidence="5 6" key="1">
    <citation type="submission" date="2018-05" db="EMBL/GenBank/DDBJ databases">
        <authorList>
            <consortium name="IHU Genomes"/>
        </authorList>
    </citation>
    <scope>NUCLEOTIDE SEQUENCE [LARGE SCALE GENOMIC DNA]</scope>
    <source>
        <strain evidence="5 6">P7335</strain>
    </source>
</reference>
<dbReference type="Gene3D" id="3.40.50.300">
    <property type="entry name" value="P-loop containing nucleotide triphosphate hydrolases"/>
    <property type="match status" value="1"/>
</dbReference>
<dbReference type="InterPro" id="IPR050166">
    <property type="entry name" value="ABC_transporter_ATP-bind"/>
</dbReference>
<dbReference type="InterPro" id="IPR017871">
    <property type="entry name" value="ABC_transporter-like_CS"/>
</dbReference>
<name>A0A375YHM8_MYCPF</name>
<sequence length="255" mass="27773">MANVTVTDLLKVFTTPTGPQTVINHINFEIADRSFVSLVGPSGCGKTTLLNIIAGIETATSGTVTVGAPGQQAKLAYVFQEPRLLPWRSIFDNLMYVQKVRDAAAADRVHEALKRVGLGHAEKKWPGQLSGGQQQRVGIARALSIEPDVLLMDEPFSHLDAITARGLREHLQELWAQTRKTVVFVTHDVSEAAELSDRILMLAPGGTIHEDIAVDLPRPRKASNTEVAVLESSILRRFEDLESTARQQHSVAASA</sequence>
<dbReference type="Proteomes" id="UP000252008">
    <property type="component" value="Unassembled WGS sequence"/>
</dbReference>
<dbReference type="EMBL" id="UEGS01000001">
    <property type="protein sequence ID" value="SRX80549.1"/>
    <property type="molecule type" value="Genomic_DNA"/>
</dbReference>
<dbReference type="SUPFAM" id="SSF52540">
    <property type="entry name" value="P-loop containing nucleoside triphosphate hydrolases"/>
    <property type="match status" value="1"/>
</dbReference>
<dbReference type="PROSITE" id="PS00211">
    <property type="entry name" value="ABC_TRANSPORTER_1"/>
    <property type="match status" value="1"/>
</dbReference>
<evidence type="ECO:0000313" key="5">
    <source>
        <dbReference type="EMBL" id="SRX80549.1"/>
    </source>
</evidence>
<dbReference type="InterPro" id="IPR027417">
    <property type="entry name" value="P-loop_NTPase"/>
</dbReference>
<dbReference type="CDD" id="cd03293">
    <property type="entry name" value="ABC_NrtD_SsuB_transporters"/>
    <property type="match status" value="1"/>
</dbReference>
<accession>A0A375YHM8</accession>
<feature type="domain" description="ABC transporter" evidence="4">
    <location>
        <begin position="4"/>
        <end position="229"/>
    </location>
</feature>
<dbReference type="Pfam" id="PF00005">
    <property type="entry name" value="ABC_tran"/>
    <property type="match status" value="1"/>
</dbReference>
<dbReference type="PROSITE" id="PS50893">
    <property type="entry name" value="ABC_TRANSPORTER_2"/>
    <property type="match status" value="1"/>
</dbReference>
<dbReference type="InterPro" id="IPR003593">
    <property type="entry name" value="AAA+_ATPase"/>
</dbReference>
<dbReference type="STRING" id="39692.BST38_22810"/>
<evidence type="ECO:0000256" key="1">
    <source>
        <dbReference type="ARBA" id="ARBA00022448"/>
    </source>
</evidence>
<dbReference type="GO" id="GO:0005524">
    <property type="term" value="F:ATP binding"/>
    <property type="evidence" value="ECO:0007669"/>
    <property type="project" value="UniProtKB-KW"/>
</dbReference>
<dbReference type="AlphaFoldDB" id="A0A375YHM8"/>
<keyword evidence="2" id="KW-0547">Nucleotide-binding</keyword>
<dbReference type="RefSeq" id="WP_083145761.1">
    <property type="nucleotide sequence ID" value="NZ_CP157737.1"/>
</dbReference>
<proteinExistence type="predicted"/>
<protein>
    <submittedName>
        <fullName evidence="5">ABC transporter ATP-binding protein [Methanoculleus bourgensis MS2]</fullName>
    </submittedName>
</protein>
<dbReference type="PANTHER" id="PTHR42788">
    <property type="entry name" value="TAURINE IMPORT ATP-BINDING PROTEIN-RELATED"/>
    <property type="match status" value="1"/>
</dbReference>
<evidence type="ECO:0000256" key="2">
    <source>
        <dbReference type="ARBA" id="ARBA00022741"/>
    </source>
</evidence>